<dbReference type="PANTHER" id="PTHR13528">
    <property type="entry name" value="39S RIBOSOMAL PROTEIN L28, MITOCHONDRIAL"/>
    <property type="match status" value="1"/>
</dbReference>
<evidence type="ECO:0000313" key="6">
    <source>
        <dbReference type="Proteomes" id="UP000777482"/>
    </source>
</evidence>
<dbReference type="InterPro" id="IPR034704">
    <property type="entry name" value="Ribosomal_bL28/bL31-like_sf"/>
</dbReference>
<evidence type="ECO:0000256" key="3">
    <source>
        <dbReference type="ARBA" id="ARBA00023274"/>
    </source>
</evidence>
<dbReference type="AlphaFoldDB" id="A0A9P7BAF6"/>
<dbReference type="InterPro" id="IPR026569">
    <property type="entry name" value="Ribosomal_bL28"/>
</dbReference>
<keyword evidence="6" id="KW-1185">Reference proteome</keyword>
<name>A0A9P7BAF6_RHOMI</name>
<protein>
    <recommendedName>
        <fullName evidence="4">Large ribosomal subunit protein bL28m</fullName>
    </recommendedName>
</protein>
<evidence type="ECO:0000313" key="5">
    <source>
        <dbReference type="EMBL" id="KAG0667119.1"/>
    </source>
</evidence>
<dbReference type="InterPro" id="IPR037147">
    <property type="entry name" value="Ribosomal_bL28_sf"/>
</dbReference>
<accession>A0A9P7BAF6</accession>
<evidence type="ECO:0000256" key="1">
    <source>
        <dbReference type="ARBA" id="ARBA00008760"/>
    </source>
</evidence>
<evidence type="ECO:0000256" key="2">
    <source>
        <dbReference type="ARBA" id="ARBA00022980"/>
    </source>
</evidence>
<comment type="caution">
    <text evidence="5">The sequence shown here is derived from an EMBL/GenBank/DDBJ whole genome shotgun (WGS) entry which is preliminary data.</text>
</comment>
<organism evidence="5 6">
    <name type="scientific">Rhodotorula mucilaginosa</name>
    <name type="common">Yeast</name>
    <name type="synonym">Rhodotorula rubra</name>
    <dbReference type="NCBI Taxonomy" id="5537"/>
    <lineage>
        <taxon>Eukaryota</taxon>
        <taxon>Fungi</taxon>
        <taxon>Dikarya</taxon>
        <taxon>Basidiomycota</taxon>
        <taxon>Pucciniomycotina</taxon>
        <taxon>Microbotryomycetes</taxon>
        <taxon>Sporidiobolales</taxon>
        <taxon>Sporidiobolaceae</taxon>
        <taxon>Rhodotorula</taxon>
    </lineage>
</organism>
<dbReference type="GO" id="GO:0003735">
    <property type="term" value="F:structural constituent of ribosome"/>
    <property type="evidence" value="ECO:0007669"/>
    <property type="project" value="InterPro"/>
</dbReference>
<gene>
    <name evidence="5" type="primary">MRPL24</name>
    <name evidence="5" type="ORF">C6P46_002530</name>
</gene>
<dbReference type="Proteomes" id="UP000777482">
    <property type="component" value="Unassembled WGS sequence"/>
</dbReference>
<dbReference type="Gene3D" id="2.30.170.40">
    <property type="entry name" value="Ribosomal protein L28/L24"/>
    <property type="match status" value="1"/>
</dbReference>
<dbReference type="HAMAP" id="MF_00373">
    <property type="entry name" value="Ribosomal_bL28"/>
    <property type="match status" value="1"/>
</dbReference>
<keyword evidence="2 5" id="KW-0689">Ribosomal protein</keyword>
<dbReference type="GO" id="GO:0005762">
    <property type="term" value="C:mitochondrial large ribosomal subunit"/>
    <property type="evidence" value="ECO:0007669"/>
    <property type="project" value="TreeGrafter"/>
</dbReference>
<dbReference type="OrthoDB" id="361870at2759"/>
<proteinExistence type="inferred from homology"/>
<dbReference type="EMBL" id="PUHQ01000002">
    <property type="protein sequence ID" value="KAG0667119.1"/>
    <property type="molecule type" value="Genomic_DNA"/>
</dbReference>
<dbReference type="SUPFAM" id="SSF143800">
    <property type="entry name" value="L28p-like"/>
    <property type="match status" value="1"/>
</dbReference>
<sequence>MLGAFRSSAPSLRATSRSAVNAKRIQAGLYDGRAIQSGNSVGETFNNKTRRTWLPNVHQKRLWSEALGTNLRLKVTAGALRTIDKVGGLDAYLFRMRPERLGEKGMLLRQMVQDAHARAKVQRRAIEAQQADARASAPDA</sequence>
<dbReference type="FunFam" id="2.30.170.40:FF:000003">
    <property type="entry name" value="54S ribosomal protein L24"/>
    <property type="match status" value="1"/>
</dbReference>
<dbReference type="PANTHER" id="PTHR13528:SF2">
    <property type="entry name" value="LARGE RIBOSOMAL SUBUNIT PROTEIN BL28M"/>
    <property type="match status" value="1"/>
</dbReference>
<keyword evidence="3" id="KW-0687">Ribonucleoprotein</keyword>
<evidence type="ECO:0000256" key="4">
    <source>
        <dbReference type="ARBA" id="ARBA00035269"/>
    </source>
</evidence>
<reference evidence="5 6" key="1">
    <citation type="submission" date="2020-11" db="EMBL/GenBank/DDBJ databases">
        <title>Kefir isolates.</title>
        <authorList>
            <person name="Marcisauskas S."/>
            <person name="Kim Y."/>
            <person name="Blasche S."/>
        </authorList>
    </citation>
    <scope>NUCLEOTIDE SEQUENCE [LARGE SCALE GENOMIC DNA]</scope>
    <source>
        <strain evidence="5 6">KR</strain>
    </source>
</reference>
<comment type="similarity">
    <text evidence="1">Belongs to the bacterial ribosomal protein bL28 family.</text>
</comment>
<dbReference type="Pfam" id="PF00830">
    <property type="entry name" value="Ribosomal_L28"/>
    <property type="match status" value="1"/>
</dbReference>